<dbReference type="Gene3D" id="2.60.120.560">
    <property type="entry name" value="Exo-inulinase, domain 1"/>
    <property type="match status" value="1"/>
</dbReference>
<accession>A0A8I0NAG6</accession>
<protein>
    <recommendedName>
        <fullName evidence="3">B30.2/SPRY domain-containing protein</fullName>
    </recommendedName>
</protein>
<dbReference type="Proteomes" id="UP000642265">
    <property type="component" value="Unassembled WGS sequence"/>
</dbReference>
<dbReference type="InterPro" id="IPR043136">
    <property type="entry name" value="B30.2/SPRY_sf"/>
</dbReference>
<evidence type="ECO:0008006" key="3">
    <source>
        <dbReference type="Google" id="ProtNLM"/>
    </source>
</evidence>
<evidence type="ECO:0000313" key="1">
    <source>
        <dbReference type="EMBL" id="MBE0563664.1"/>
    </source>
</evidence>
<dbReference type="EMBL" id="JACZKO010000063">
    <property type="protein sequence ID" value="MBE0563664.1"/>
    <property type="molecule type" value="Genomic_DNA"/>
</dbReference>
<proteinExistence type="predicted"/>
<evidence type="ECO:0000313" key="2">
    <source>
        <dbReference type="Proteomes" id="UP000642265"/>
    </source>
</evidence>
<organism evidence="1 2">
    <name type="scientific">Brucella anthropi</name>
    <name type="common">Ochrobactrum anthropi</name>
    <dbReference type="NCBI Taxonomy" id="529"/>
    <lineage>
        <taxon>Bacteria</taxon>
        <taxon>Pseudomonadati</taxon>
        <taxon>Pseudomonadota</taxon>
        <taxon>Alphaproteobacteria</taxon>
        <taxon>Hyphomicrobiales</taxon>
        <taxon>Brucellaceae</taxon>
        <taxon>Brucella/Ochrobactrum group</taxon>
        <taxon>Brucella</taxon>
    </lineage>
</organism>
<comment type="caution">
    <text evidence="1">The sequence shown here is derived from an EMBL/GenBank/DDBJ whole genome shotgun (WGS) entry which is preliminary data.</text>
</comment>
<dbReference type="AlphaFoldDB" id="A0A8I0NAG6"/>
<reference evidence="1" key="1">
    <citation type="submission" date="2020-09" db="EMBL/GenBank/DDBJ databases">
        <authorList>
            <person name="Dalcin Martins P."/>
        </authorList>
    </citation>
    <scope>NUCLEOTIDE SEQUENCE</scope>
    <source>
        <strain evidence="1">MAG47</strain>
    </source>
</reference>
<dbReference type="Gene3D" id="2.60.120.920">
    <property type="match status" value="1"/>
</dbReference>
<gene>
    <name evidence="1" type="ORF">IH622_22995</name>
</gene>
<name>A0A8I0NAG6_BRUAN</name>
<reference evidence="1" key="2">
    <citation type="submission" date="2020-10" db="EMBL/GenBank/DDBJ databases">
        <title>Enrichment of novel Verrucomicrobia, Bacteroidetes and Krumholzibacteria in an oxygen-limited, methane- and iron-fed bioreactor inoculated with Bothnian Sea sediments.</title>
        <authorList>
            <person name="Martins P.D."/>
            <person name="de Jong A."/>
            <person name="Lenstra W.K."/>
            <person name="van Helmond N.A.G.M."/>
            <person name="Slomp C.P."/>
            <person name="Jetten M.S.M."/>
            <person name="Welte C.U."/>
            <person name="Rasigraf O."/>
        </authorList>
    </citation>
    <scope>NUCLEOTIDE SEQUENCE</scope>
    <source>
        <strain evidence="1">MAG47</strain>
    </source>
</reference>
<sequence length="816" mass="86511">MAWSTTFAPGDRLGDLGLSNGDLTATCTNSSGSGWVRSTSSQTGKVYVEFTIITATNTEIGIAQSGAAVGFPGENTNSFAIFSSGYGALNNTYPDWKTPFTGGNVVSMAYDTVNKLVWYRVNGGNWNGSPTANPATGVGGFSVSGGYTGTDSKVIVYLSGSDALTANFGASAFAYAVPAGFTAWDVVKSVNGVGSTFAAGSPSIAKGIVATGIPGNAVLGSLAVGKGSPLEGIAPTSDIGLIGISGGIIPEGIGSSVDFGSLEFTQLINLVSAENASSIGSPTFSVQLDQNVEPEGILSAIAFGDPVLGNGLVPQGFANVSLFGSMEISRGIALAGFKNSSSFGLPYLAALSVDVSEQPEGIAWVGAGKVDDLRLGANRVVRAYLGGACVWPQTAMPLDQPVVPLDYLTPEDAPFTTLAWWRADAPDSFTLDGDKVVEWRDIAYGIPMRQTVAARRPSWSEASFGGTPGVRFNDALQQFLELGSTPWPLDRKACYLVVIVDQLSPPSDLENKTIFSYGNTQYTQRKIQRRVVVGFDRATITYGNTFGEYAHMHQPVLFWGRHAVLTFVTDVSTSLGVDGVFAGLMTQALRTEEGRTRIGSDSLVTASEFANCIVRDVIIGDGRSLTSEHWANLQKWILKRRKIDFFDDFVRMEEDLEKGSNWTLLAGASGIMRVVNNRMVQEKPGTGSLVVSPDVGHADQYVQIKLMAAASVTASPMIAMRIRDVNNYALGMRTENGSLRLYKCVAGVRTAVGAAIPYARNDVLRLTARGSSFQLHRNGEPVSGPHTVTDFATSTRTGVISNAVTVPFIEEYENAL</sequence>